<dbReference type="VEuPathDB" id="FungiDB:RhiirFUN_017112"/>
<dbReference type="VEuPathDB" id="FungiDB:RhiirA1_497455"/>
<proteinExistence type="predicted"/>
<evidence type="ECO:0000256" key="1">
    <source>
        <dbReference type="SAM" id="Coils"/>
    </source>
</evidence>
<feature type="coiled-coil region" evidence="1">
    <location>
        <begin position="355"/>
        <end position="397"/>
    </location>
</feature>
<evidence type="ECO:0000313" key="4">
    <source>
        <dbReference type="Proteomes" id="UP000234323"/>
    </source>
</evidence>
<sequence length="738" mass="87408">MEWYHQWESEYRTHKEEHELRTEELDECLSCELCYPIVNEPIVFKKFWDALFKFEDAIIIYNDVTIKGVLSLLSMDNSEREDTIHKGRCRDIMDRITESIRYRIQPKIKEKGLRAIILVIVRDCIERNLENEVFDRLIGNPELLEHKYILEDWDVERRFEKFWQWYRVALGEIRAVKVVEGAIEKFKELLYEEEKIAESEEKVKELMKRILCENIEIDNVHEHHRNMVQKVIRVFIDTRGFTKEPEDSESEESPASYELENSSEEELEIIIGDKSWKFSELKRRSGFIDEDQLKYIWKIGIKLMIEMDVLVTKTFIDKVQEIKEMDEEEKELKIREWLEKETVICKRCGNRRFEMNETDSECEECIQEMRKDEQDELAELKDELEKLGYEIDESEIRRIKDFGVNNRIMITKEFIEEYMKIIDLEDKEVRKEIHKWLNENTTWCEGCEIRWMNNMFRLGETICEDCKEEDIDEMDDRVKRLKKIFEDMRVIMIERELLRLISMGYTDGEILDKEFIEIFQENKNESEKELKKKLDKLLKEQAGIMDSEESGEKSDNEESEEDNTDDSEKIGEILNPEEYEEWNENIENMNEEETENVINTGGFNLSQESDSSNLFINPGNINSDTESELSDYNLQDLFQENILLNMANQDQIKRIMENALGLTANALDNALGAGQTLADRIQTAGMGGIVGLEPRLGYQVRRRSPTNLNDAVNMARREEEARGELIMKTMGLNIGEIG</sequence>
<dbReference type="EMBL" id="LLXI01003253">
    <property type="protein sequence ID" value="PKY58913.1"/>
    <property type="molecule type" value="Genomic_DNA"/>
</dbReference>
<evidence type="ECO:0000313" key="3">
    <source>
        <dbReference type="EMBL" id="PKY58913.1"/>
    </source>
</evidence>
<dbReference type="VEuPathDB" id="FungiDB:FUN_005246"/>
<name>A0A2I1HJ45_9GLOM</name>
<comment type="caution">
    <text evidence="3">The sequence shown here is derived from an EMBL/GenBank/DDBJ whole genome shotgun (WGS) entry which is preliminary data.</text>
</comment>
<dbReference type="Proteomes" id="UP000234323">
    <property type="component" value="Unassembled WGS sequence"/>
</dbReference>
<feature type="region of interest" description="Disordered" evidence="2">
    <location>
        <begin position="542"/>
        <end position="577"/>
    </location>
</feature>
<dbReference type="VEuPathDB" id="FungiDB:FUN_006645"/>
<evidence type="ECO:0000256" key="2">
    <source>
        <dbReference type="SAM" id="MobiDB-lite"/>
    </source>
</evidence>
<keyword evidence="4" id="KW-1185">Reference proteome</keyword>
<organism evidence="3 4">
    <name type="scientific">Rhizophagus irregularis</name>
    <dbReference type="NCBI Taxonomy" id="588596"/>
    <lineage>
        <taxon>Eukaryota</taxon>
        <taxon>Fungi</taxon>
        <taxon>Fungi incertae sedis</taxon>
        <taxon>Mucoromycota</taxon>
        <taxon>Glomeromycotina</taxon>
        <taxon>Glomeromycetes</taxon>
        <taxon>Glomerales</taxon>
        <taxon>Glomeraceae</taxon>
        <taxon>Rhizophagus</taxon>
    </lineage>
</organism>
<dbReference type="VEuPathDB" id="FungiDB:RhiirFUN_013597"/>
<dbReference type="AlphaFoldDB" id="A0A2I1HJ45"/>
<keyword evidence="1" id="KW-0175">Coiled coil</keyword>
<feature type="region of interest" description="Disordered" evidence="2">
    <location>
        <begin position="242"/>
        <end position="261"/>
    </location>
</feature>
<accession>A0A2I1HJ45</accession>
<feature type="coiled-coil region" evidence="1">
    <location>
        <begin position="189"/>
        <end position="216"/>
    </location>
</feature>
<gene>
    <name evidence="3" type="ORF">RhiirA4_513859</name>
</gene>
<reference evidence="3 4" key="1">
    <citation type="submission" date="2015-10" db="EMBL/GenBank/DDBJ databases">
        <title>Genome analyses suggest a sexual origin of heterokaryosis in a supposedly ancient asexual fungus.</title>
        <authorList>
            <person name="Ropars J."/>
            <person name="Sedzielewska K."/>
            <person name="Noel J."/>
            <person name="Charron P."/>
            <person name="Farinelli L."/>
            <person name="Marton T."/>
            <person name="Kruger M."/>
            <person name="Pelin A."/>
            <person name="Brachmann A."/>
            <person name="Corradi N."/>
        </authorList>
    </citation>
    <scope>NUCLEOTIDE SEQUENCE [LARGE SCALE GENOMIC DNA]</scope>
    <source>
        <strain evidence="3 4">A4</strain>
    </source>
</reference>
<protein>
    <submittedName>
        <fullName evidence="3">Uncharacterized protein</fullName>
    </submittedName>
</protein>